<proteinExistence type="predicted"/>
<evidence type="ECO:0000313" key="1">
    <source>
        <dbReference type="EMBL" id="GMF19569.1"/>
    </source>
</evidence>
<dbReference type="Gene3D" id="3.10.10.10">
    <property type="entry name" value="HIV Type 1 Reverse Transcriptase, subunit A, domain 1"/>
    <property type="match status" value="1"/>
</dbReference>
<gene>
    <name evidence="1" type="ORF">Pfra01_000207500</name>
</gene>
<keyword evidence="2" id="KW-1185">Reference proteome</keyword>
<dbReference type="AlphaFoldDB" id="A0A9W6TTY1"/>
<organism evidence="1 2">
    <name type="scientific">Phytophthora fragariaefolia</name>
    <dbReference type="NCBI Taxonomy" id="1490495"/>
    <lineage>
        <taxon>Eukaryota</taxon>
        <taxon>Sar</taxon>
        <taxon>Stramenopiles</taxon>
        <taxon>Oomycota</taxon>
        <taxon>Peronosporomycetes</taxon>
        <taxon>Peronosporales</taxon>
        <taxon>Peronosporaceae</taxon>
        <taxon>Phytophthora</taxon>
    </lineage>
</organism>
<comment type="caution">
    <text evidence="1">The sequence shown here is derived from an EMBL/GenBank/DDBJ whole genome shotgun (WGS) entry which is preliminary data.</text>
</comment>
<accession>A0A9W6TTY1</accession>
<evidence type="ECO:0000313" key="2">
    <source>
        <dbReference type="Proteomes" id="UP001165121"/>
    </source>
</evidence>
<dbReference type="InterPro" id="IPR043502">
    <property type="entry name" value="DNA/RNA_pol_sf"/>
</dbReference>
<protein>
    <submittedName>
        <fullName evidence="1">Unnamed protein product</fullName>
    </submittedName>
</protein>
<dbReference type="SUPFAM" id="SSF56672">
    <property type="entry name" value="DNA/RNA polymerases"/>
    <property type="match status" value="1"/>
</dbReference>
<name>A0A9W6TTY1_9STRA</name>
<sequence length="178" mass="19850">MDPEVLEDKQTSRMKNMRYGPAILQDPLDPYCGLLREFSNVVNDDPSSVLSPDRGVRHEIDLVPSAKYCTTRQWPLSKEQVDVINAFFAAKHAAGMVRELKSPQSSPTFCVRKPNGKWRMGTCLQQVECGDHTDVDANPEEGCVVQQHGGLHGVQCPRHGRWILSVAHAQVRYSAHSG</sequence>
<dbReference type="EMBL" id="BSXT01000166">
    <property type="protein sequence ID" value="GMF19569.1"/>
    <property type="molecule type" value="Genomic_DNA"/>
</dbReference>
<reference evidence="1" key="1">
    <citation type="submission" date="2023-04" db="EMBL/GenBank/DDBJ databases">
        <title>Phytophthora fragariaefolia NBRC 109709.</title>
        <authorList>
            <person name="Ichikawa N."/>
            <person name="Sato H."/>
            <person name="Tonouchi N."/>
        </authorList>
    </citation>
    <scope>NUCLEOTIDE SEQUENCE</scope>
    <source>
        <strain evidence="1">NBRC 109709</strain>
    </source>
</reference>
<dbReference type="Proteomes" id="UP001165121">
    <property type="component" value="Unassembled WGS sequence"/>
</dbReference>